<keyword evidence="6" id="KW-0676">Redox-active center</keyword>
<evidence type="ECO:0000256" key="6">
    <source>
        <dbReference type="ARBA" id="ARBA00023284"/>
    </source>
</evidence>
<dbReference type="EMBL" id="PEBX01000010">
    <property type="protein sequence ID" value="PTQ57240.1"/>
    <property type="molecule type" value="Genomic_DNA"/>
</dbReference>
<dbReference type="PANTHER" id="PTHR43429:SF1">
    <property type="entry name" value="NAD(P)H SULFUR OXIDOREDUCTASE (COA-DEPENDENT)"/>
    <property type="match status" value="1"/>
</dbReference>
<comment type="cofactor">
    <cofactor evidence="1">
        <name>FAD</name>
        <dbReference type="ChEBI" id="CHEBI:57692"/>
    </cofactor>
</comment>
<dbReference type="Gene3D" id="3.50.50.60">
    <property type="entry name" value="FAD/NAD(P)-binding domain"/>
    <property type="match status" value="2"/>
</dbReference>
<dbReference type="InterPro" id="IPR050260">
    <property type="entry name" value="FAD-bd_OxRdtase"/>
</dbReference>
<dbReference type="InterPro" id="IPR004099">
    <property type="entry name" value="Pyr_nucl-diS_OxRdtase_dimer"/>
</dbReference>
<evidence type="ECO:0000259" key="8">
    <source>
        <dbReference type="Pfam" id="PF07992"/>
    </source>
</evidence>
<keyword evidence="4" id="KW-0274">FAD</keyword>
<dbReference type="PANTHER" id="PTHR43429">
    <property type="entry name" value="PYRIDINE NUCLEOTIDE-DISULFIDE OXIDOREDUCTASE DOMAIN-CONTAINING"/>
    <property type="match status" value="1"/>
</dbReference>
<evidence type="ECO:0000256" key="4">
    <source>
        <dbReference type="ARBA" id="ARBA00022827"/>
    </source>
</evidence>
<protein>
    <submittedName>
        <fullName evidence="9">NADH dehydrogenase</fullName>
    </submittedName>
</protein>
<keyword evidence="5" id="KW-0560">Oxidoreductase</keyword>
<comment type="caution">
    <text evidence="9">The sequence shown here is derived from an EMBL/GenBank/DDBJ whole genome shotgun (WGS) entry which is preliminary data.</text>
</comment>
<dbReference type="PRINTS" id="PR00411">
    <property type="entry name" value="PNDRDTASEI"/>
</dbReference>
<gene>
    <name evidence="9" type="ORF">BSOLF_2005</name>
</gene>
<dbReference type="InterPro" id="IPR016156">
    <property type="entry name" value="FAD/NAD-linked_Rdtase_dimer_sf"/>
</dbReference>
<evidence type="ECO:0000256" key="5">
    <source>
        <dbReference type="ARBA" id="ARBA00023002"/>
    </source>
</evidence>
<dbReference type="NCBIfam" id="NF007123">
    <property type="entry name" value="PRK09564.1"/>
    <property type="match status" value="1"/>
</dbReference>
<evidence type="ECO:0000256" key="1">
    <source>
        <dbReference type="ARBA" id="ARBA00001974"/>
    </source>
</evidence>
<reference evidence="10" key="1">
    <citation type="journal article" date="2018" name="Sci. Rep.">
        <title>Lignite coal burning seam in the remote Altai Mountains harbors a hydrogen-driven thermophilic microbial community.</title>
        <authorList>
            <person name="Kadnikov V.V."/>
            <person name="Mardanov A.V."/>
            <person name="Ivasenko D.A."/>
            <person name="Antsiferov D.V."/>
            <person name="Beletsky A.V."/>
            <person name="Karnachuk O.V."/>
            <person name="Ravin N.V."/>
        </authorList>
    </citation>
    <scope>NUCLEOTIDE SEQUENCE [LARGE SCALE GENOMIC DNA]</scope>
</reference>
<proteinExistence type="inferred from homology"/>
<dbReference type="InterPro" id="IPR036188">
    <property type="entry name" value="FAD/NAD-bd_sf"/>
</dbReference>
<evidence type="ECO:0000313" key="9">
    <source>
        <dbReference type="EMBL" id="PTQ57240.1"/>
    </source>
</evidence>
<accession>A0A2R6Y3H6</accession>
<dbReference type="InterPro" id="IPR023753">
    <property type="entry name" value="FAD/NAD-binding_dom"/>
</dbReference>
<dbReference type="SUPFAM" id="SSF55424">
    <property type="entry name" value="FAD/NAD-linked reductases, dimerisation (C-terminal) domain"/>
    <property type="match status" value="1"/>
</dbReference>
<evidence type="ECO:0000259" key="7">
    <source>
        <dbReference type="Pfam" id="PF02852"/>
    </source>
</evidence>
<dbReference type="PRINTS" id="PR00368">
    <property type="entry name" value="FADPNR"/>
</dbReference>
<dbReference type="Pfam" id="PF07992">
    <property type="entry name" value="Pyr_redox_2"/>
    <property type="match status" value="1"/>
</dbReference>
<sequence length="457" mass="49765">MSEHNVSGTTARRYVIIGGDAAGMSAATQIRRLDPEGSITVLEKTTHISYAQCGLPYWVSGVVPSGDKLVARTKEAFQEQYAIDVHLEEEAISIDPEQKTVTARRKDGTEHLYAYDRLLIATGARAVLPPWADLSLDGVYALKTMDDADRLIQGLKNHPVENVVIIGGGYIGLEMVEAFYHLGKKVTLLDLAPHVALTFDPEMAQIVQAGLQEKGIHLALGEEVVRLDSEARVVRSVETKHHTYPADLVLIAIGVVPNSELAKAIGARLGPKGAIWVDQTMQTSIPDIYAAGDCATQYHRIKKEDDFVPLGTHANKQGRTAGTNMAGGRAVFTGIVGSAIMKVLDVTMGRTGLNEREAKALGLIYDTVTIRARSHAHYYPDAKTLHIKLLYERESRKLLGGQIIGQDGVDKRIDVLATALFNEMTLEALQGLDLSYAPPYNSVWDPLQQAATVALKQ</sequence>
<organism evidence="9 10">
    <name type="scientific">Candidatus Carbonibacillus altaicus</name>
    <dbReference type="NCBI Taxonomy" id="2163959"/>
    <lineage>
        <taxon>Bacteria</taxon>
        <taxon>Bacillati</taxon>
        <taxon>Bacillota</taxon>
        <taxon>Bacilli</taxon>
        <taxon>Bacillales</taxon>
        <taxon>Candidatus Carbonibacillus</taxon>
    </lineage>
</organism>
<feature type="domain" description="FAD/NAD(P)-binding" evidence="8">
    <location>
        <begin position="13"/>
        <end position="298"/>
    </location>
</feature>
<dbReference type="AlphaFoldDB" id="A0A2R6Y3H6"/>
<dbReference type="Proteomes" id="UP000244338">
    <property type="component" value="Unassembled WGS sequence"/>
</dbReference>
<comment type="similarity">
    <text evidence="2">Belongs to the class-III pyridine nucleotide-disulfide oxidoreductase family.</text>
</comment>
<dbReference type="Pfam" id="PF02852">
    <property type="entry name" value="Pyr_redox_dim"/>
    <property type="match status" value="1"/>
</dbReference>
<evidence type="ECO:0000256" key="2">
    <source>
        <dbReference type="ARBA" id="ARBA00009130"/>
    </source>
</evidence>
<keyword evidence="3" id="KW-0285">Flavoprotein</keyword>
<dbReference type="GO" id="GO:0016491">
    <property type="term" value="F:oxidoreductase activity"/>
    <property type="evidence" value="ECO:0007669"/>
    <property type="project" value="UniProtKB-KW"/>
</dbReference>
<dbReference type="SUPFAM" id="SSF51905">
    <property type="entry name" value="FAD/NAD(P)-binding domain"/>
    <property type="match status" value="1"/>
</dbReference>
<feature type="domain" description="Pyridine nucleotide-disulphide oxidoreductase dimerisation" evidence="7">
    <location>
        <begin position="341"/>
        <end position="442"/>
    </location>
</feature>
<name>A0A2R6Y3H6_9BACL</name>
<evidence type="ECO:0000256" key="3">
    <source>
        <dbReference type="ARBA" id="ARBA00022630"/>
    </source>
</evidence>
<evidence type="ECO:0000313" key="10">
    <source>
        <dbReference type="Proteomes" id="UP000244338"/>
    </source>
</evidence>